<comment type="subcellular location">
    <subcellularLocation>
        <location evidence="9">Cytoplasm</location>
    </subcellularLocation>
</comment>
<proteinExistence type="inferred from homology"/>
<comment type="cofactor">
    <cofactor evidence="9">
        <name>Zn(2+)</name>
        <dbReference type="ChEBI" id="CHEBI:29105"/>
    </cofactor>
    <text evidence="9">Binds 1 zinc ion per subunit.</text>
</comment>
<dbReference type="Pfam" id="PF00596">
    <property type="entry name" value="Aldolase_II"/>
    <property type="match status" value="1"/>
</dbReference>
<dbReference type="STRING" id="418985.A0A1V9XCN1"/>
<feature type="domain" description="Class II aldolase/adducin N-terminal" evidence="10">
    <location>
        <begin position="15"/>
        <end position="209"/>
    </location>
</feature>
<evidence type="ECO:0000313" key="11">
    <source>
        <dbReference type="EMBL" id="OQR71102.1"/>
    </source>
</evidence>
<comment type="catalytic activity">
    <reaction evidence="9">
        <text>5-(methylsulfanyl)-D-ribulose 1-phosphate = 5-methylsulfanyl-2,3-dioxopentyl phosphate + H2O</text>
        <dbReference type="Rhea" id="RHEA:15549"/>
        <dbReference type="ChEBI" id="CHEBI:15377"/>
        <dbReference type="ChEBI" id="CHEBI:58548"/>
        <dbReference type="ChEBI" id="CHEBI:58828"/>
        <dbReference type="EC" id="4.2.1.109"/>
    </reaction>
</comment>
<keyword evidence="7 9" id="KW-0456">Lyase</keyword>
<dbReference type="SMART" id="SM01007">
    <property type="entry name" value="Aldolase_II"/>
    <property type="match status" value="1"/>
</dbReference>
<organism evidence="11 12">
    <name type="scientific">Tropilaelaps mercedesae</name>
    <dbReference type="NCBI Taxonomy" id="418985"/>
    <lineage>
        <taxon>Eukaryota</taxon>
        <taxon>Metazoa</taxon>
        <taxon>Ecdysozoa</taxon>
        <taxon>Arthropoda</taxon>
        <taxon>Chelicerata</taxon>
        <taxon>Arachnida</taxon>
        <taxon>Acari</taxon>
        <taxon>Parasitiformes</taxon>
        <taxon>Mesostigmata</taxon>
        <taxon>Gamasina</taxon>
        <taxon>Dermanyssoidea</taxon>
        <taxon>Laelapidae</taxon>
        <taxon>Tropilaelaps</taxon>
    </lineage>
</organism>
<evidence type="ECO:0000256" key="9">
    <source>
        <dbReference type="HAMAP-Rule" id="MF_03116"/>
    </source>
</evidence>
<feature type="binding site" evidence="9">
    <location>
        <position position="84"/>
    </location>
    <ligand>
        <name>substrate</name>
    </ligand>
</feature>
<evidence type="ECO:0000256" key="3">
    <source>
        <dbReference type="ARBA" id="ARBA00022605"/>
    </source>
</evidence>
<dbReference type="InParanoid" id="A0A1V9XCN1"/>
<dbReference type="PANTHER" id="PTHR10640:SF7">
    <property type="entry name" value="METHYLTHIORIBULOSE-1-PHOSPHATE DEHYDRATASE"/>
    <property type="match status" value="1"/>
</dbReference>
<keyword evidence="6 9" id="KW-0486">Methionine biosynthesis</keyword>
<evidence type="ECO:0000256" key="1">
    <source>
        <dbReference type="ARBA" id="ARBA00006274"/>
    </source>
</evidence>
<name>A0A1V9XCN1_9ACAR</name>
<evidence type="ECO:0000256" key="4">
    <source>
        <dbReference type="ARBA" id="ARBA00022723"/>
    </source>
</evidence>
<dbReference type="GO" id="GO:0046570">
    <property type="term" value="F:methylthioribulose 1-phosphate dehydratase activity"/>
    <property type="evidence" value="ECO:0007669"/>
    <property type="project" value="UniProtKB-UniRule"/>
</dbReference>
<keyword evidence="2 9" id="KW-0963">Cytoplasm</keyword>
<keyword evidence="5 9" id="KW-0862">Zinc</keyword>
<dbReference type="HAMAP" id="MF_03116">
    <property type="entry name" value="Salvage_MtnB_euk"/>
    <property type="match status" value="1"/>
</dbReference>
<dbReference type="PANTHER" id="PTHR10640">
    <property type="entry name" value="METHYLTHIORIBULOSE-1-PHOSPHATE DEHYDRATASE"/>
    <property type="match status" value="1"/>
</dbReference>
<comment type="pathway">
    <text evidence="9">Amino-acid biosynthesis; L-methionine biosynthesis via salvage pathway; L-methionine from S-methyl-5-thio-alpha-D-ribose 1-phosphate: step 2/6.</text>
</comment>
<dbReference type="OrthoDB" id="191080at2759"/>
<sequence length="223" mass="24848">MAGGDALEKKEDPRVLIPELCKQFYELGWVTGTGGGVSIRQGCIVYMAPSGVQKERIQGKDIFVSNMLTGEVLYAPVGLKQSECGPLFMNAYRMRDAGAVIHSHSKAIVMATLLYPGKEFVVTHLEMIKGLCKDGTTARYRYDDRLVIPIIENTCFEKDLEESMAKAMREYPQSCAVLVRRHGAYIWADTWQRAKTQSECLDYLCDVAVQMKLAGLDPTIAPK</sequence>
<evidence type="ECO:0000256" key="2">
    <source>
        <dbReference type="ARBA" id="ARBA00022490"/>
    </source>
</evidence>
<reference evidence="11 12" key="1">
    <citation type="journal article" date="2017" name="Gigascience">
        <title>Draft genome of the honey bee ectoparasitic mite, Tropilaelaps mercedesae, is shaped by the parasitic life history.</title>
        <authorList>
            <person name="Dong X."/>
            <person name="Armstrong S.D."/>
            <person name="Xia D."/>
            <person name="Makepeace B.L."/>
            <person name="Darby A.C."/>
            <person name="Kadowaki T."/>
        </authorList>
    </citation>
    <scope>NUCLEOTIDE SEQUENCE [LARGE SCALE GENOMIC DNA]</scope>
    <source>
        <strain evidence="11">Wuxi-XJTLU</strain>
    </source>
</reference>
<dbReference type="AlphaFoldDB" id="A0A1V9XCN1"/>
<gene>
    <name evidence="11" type="ORF">BIW11_11204</name>
</gene>
<keyword evidence="4 9" id="KW-0479">Metal-binding</keyword>
<evidence type="ECO:0000256" key="6">
    <source>
        <dbReference type="ARBA" id="ARBA00023167"/>
    </source>
</evidence>
<dbReference type="InterPro" id="IPR027514">
    <property type="entry name" value="Salvage_MtnB_euk"/>
</dbReference>
<comment type="caution">
    <text evidence="11">The sequence shown here is derived from an EMBL/GenBank/DDBJ whole genome shotgun (WGS) entry which is preliminary data.</text>
</comment>
<comment type="similarity">
    <text evidence="9">Belongs to the aldolase class II family. MtnB subfamily.</text>
</comment>
<dbReference type="FunFam" id="3.40.225.10:FF:000003">
    <property type="entry name" value="Methylthioribulose-1-phosphate dehydratase"/>
    <property type="match status" value="1"/>
</dbReference>
<feature type="active site" description="Proton donor/acceptor" evidence="9">
    <location>
        <position position="126"/>
    </location>
</feature>
<feature type="binding site" evidence="9">
    <location>
        <position position="182"/>
    </location>
    <ligand>
        <name>Zn(2+)</name>
        <dbReference type="ChEBI" id="CHEBI:29105"/>
    </ligand>
</feature>
<keyword evidence="12" id="KW-1185">Reference proteome</keyword>
<keyword evidence="3 9" id="KW-0028">Amino-acid biosynthesis</keyword>
<evidence type="ECO:0000256" key="8">
    <source>
        <dbReference type="ARBA" id="ARBA00060021"/>
    </source>
</evidence>
<protein>
    <recommendedName>
        <fullName evidence="9">Probable methylthioribulose-1-phosphate dehydratase</fullName>
        <shortName evidence="9">MTRu-1-P dehydratase</shortName>
        <ecNumber evidence="9">4.2.1.109</ecNumber>
    </recommendedName>
</protein>
<feature type="binding site" evidence="9">
    <location>
        <position position="102"/>
    </location>
    <ligand>
        <name>Zn(2+)</name>
        <dbReference type="ChEBI" id="CHEBI:29105"/>
    </ligand>
</feature>
<dbReference type="GO" id="GO:0008270">
    <property type="term" value="F:zinc ion binding"/>
    <property type="evidence" value="ECO:0007669"/>
    <property type="project" value="UniProtKB-UniRule"/>
</dbReference>
<dbReference type="NCBIfam" id="TIGR03328">
    <property type="entry name" value="salvage_mtnB"/>
    <property type="match status" value="1"/>
</dbReference>
<dbReference type="InterPro" id="IPR001303">
    <property type="entry name" value="Aldolase_II/adducin_N"/>
</dbReference>
<evidence type="ECO:0000313" key="12">
    <source>
        <dbReference type="Proteomes" id="UP000192247"/>
    </source>
</evidence>
<dbReference type="InterPro" id="IPR017714">
    <property type="entry name" value="MethylthioRu-1-P_deHdtase_MtnB"/>
</dbReference>
<dbReference type="UniPathway" id="UPA00904">
    <property type="reaction ID" value="UER00875"/>
</dbReference>
<dbReference type="SUPFAM" id="SSF53639">
    <property type="entry name" value="AraD/HMP-PK domain-like"/>
    <property type="match status" value="1"/>
</dbReference>
<dbReference type="EMBL" id="MNPL01015347">
    <property type="protein sequence ID" value="OQR71102.1"/>
    <property type="molecule type" value="Genomic_DNA"/>
</dbReference>
<dbReference type="Proteomes" id="UP000192247">
    <property type="component" value="Unassembled WGS sequence"/>
</dbReference>
<dbReference type="GO" id="GO:0005737">
    <property type="term" value="C:cytoplasm"/>
    <property type="evidence" value="ECO:0007669"/>
    <property type="project" value="UniProtKB-SubCell"/>
</dbReference>
<dbReference type="InterPro" id="IPR036409">
    <property type="entry name" value="Aldolase_II/adducin_N_sf"/>
</dbReference>
<evidence type="ECO:0000256" key="5">
    <source>
        <dbReference type="ARBA" id="ARBA00022833"/>
    </source>
</evidence>
<feature type="binding site" evidence="9">
    <location>
        <position position="104"/>
    </location>
    <ligand>
        <name>Zn(2+)</name>
        <dbReference type="ChEBI" id="CHEBI:29105"/>
    </ligand>
</feature>
<accession>A0A1V9XCN1</accession>
<comment type="similarity">
    <text evidence="1">Belongs to the aldolase class II family. Adducin subfamily.</text>
</comment>
<comment type="function">
    <text evidence="8">Catalyzes the dehydration of methylthioribulose-1-phosphate (MTRu-1-P) into 2,3-diketo-5-methylthiopentyl-1-phosphate (DK-MTP-1-P). Functions in the methionine salvage pathway, which plays a key role in cancer, apoptosis, microbial proliferation and inflammation. May inhibit the CASP1-related inflammatory response (pyroptosis), the CASP9-dependent apoptotic pathway and the cytochrome c-dependent and APAF1-mediated cell death.</text>
</comment>
<evidence type="ECO:0000256" key="7">
    <source>
        <dbReference type="ARBA" id="ARBA00023239"/>
    </source>
</evidence>
<dbReference type="GO" id="GO:0019509">
    <property type="term" value="P:L-methionine salvage from methylthioadenosine"/>
    <property type="evidence" value="ECO:0007669"/>
    <property type="project" value="UniProtKB-UniRule"/>
</dbReference>
<dbReference type="EC" id="4.2.1.109" evidence="9"/>
<evidence type="ECO:0000259" key="10">
    <source>
        <dbReference type="SMART" id="SM01007"/>
    </source>
</evidence>
<dbReference type="FunCoup" id="A0A1V9XCN1">
    <property type="interactions" value="778"/>
</dbReference>
<dbReference type="Gene3D" id="3.40.225.10">
    <property type="entry name" value="Class II aldolase/adducin N-terminal domain"/>
    <property type="match status" value="1"/>
</dbReference>